<gene>
    <name evidence="9" type="ORF">Cni_G23842</name>
</gene>
<evidence type="ECO:0000256" key="8">
    <source>
        <dbReference type="ARBA" id="ARBA00023136"/>
    </source>
</evidence>
<evidence type="ECO:0000256" key="1">
    <source>
        <dbReference type="ARBA" id="ARBA00004637"/>
    </source>
</evidence>
<keyword evidence="8" id="KW-0472">Membrane</keyword>
<organism evidence="9 10">
    <name type="scientific">Canna indica</name>
    <name type="common">Indian-shot</name>
    <dbReference type="NCBI Taxonomy" id="4628"/>
    <lineage>
        <taxon>Eukaryota</taxon>
        <taxon>Viridiplantae</taxon>
        <taxon>Streptophyta</taxon>
        <taxon>Embryophyta</taxon>
        <taxon>Tracheophyta</taxon>
        <taxon>Spermatophyta</taxon>
        <taxon>Magnoliopsida</taxon>
        <taxon>Liliopsida</taxon>
        <taxon>Zingiberales</taxon>
        <taxon>Cannaceae</taxon>
        <taxon>Canna</taxon>
    </lineage>
</organism>
<dbReference type="InterPro" id="IPR036869">
    <property type="entry name" value="J_dom_sf"/>
</dbReference>
<reference evidence="9 10" key="1">
    <citation type="submission" date="2023-10" db="EMBL/GenBank/DDBJ databases">
        <title>Chromosome-scale genome assembly provides insights into flower coloration mechanisms of Canna indica.</title>
        <authorList>
            <person name="Li C."/>
        </authorList>
    </citation>
    <scope>NUCLEOTIDE SEQUENCE [LARGE SCALE GENOMIC DNA]</scope>
    <source>
        <tissue evidence="9">Flower</tissue>
    </source>
</reference>
<dbReference type="GO" id="GO:0030150">
    <property type="term" value="P:protein import into mitochondrial matrix"/>
    <property type="evidence" value="ECO:0007669"/>
    <property type="project" value="InterPro"/>
</dbReference>
<dbReference type="GO" id="GO:0031348">
    <property type="term" value="P:negative regulation of defense response"/>
    <property type="evidence" value="ECO:0007669"/>
    <property type="project" value="UniProtKB-ARBA"/>
</dbReference>
<keyword evidence="7" id="KW-0496">Mitochondrion</keyword>
<evidence type="ECO:0000256" key="3">
    <source>
        <dbReference type="ARBA" id="ARBA00022448"/>
    </source>
</evidence>
<dbReference type="Proteomes" id="UP001327560">
    <property type="component" value="Chromosome 7"/>
</dbReference>
<dbReference type="PANTHER" id="PTHR12388:SF0">
    <property type="entry name" value="MITOCHONDRIAL IMPORT INNER MEMBRANE TRANSLOCASE SUBUNIT TIM16"/>
    <property type="match status" value="1"/>
</dbReference>
<keyword evidence="10" id="KW-1185">Reference proteome</keyword>
<dbReference type="AlphaFoldDB" id="A0AAQ3QMW2"/>
<keyword evidence="4" id="KW-0999">Mitochondrion inner membrane</keyword>
<dbReference type="GO" id="GO:0005744">
    <property type="term" value="C:TIM23 mitochondrial import inner membrane translocase complex"/>
    <property type="evidence" value="ECO:0007669"/>
    <property type="project" value="InterPro"/>
</dbReference>
<dbReference type="EMBL" id="CP136896">
    <property type="protein sequence ID" value="WOL15061.1"/>
    <property type="molecule type" value="Genomic_DNA"/>
</dbReference>
<evidence type="ECO:0000256" key="2">
    <source>
        <dbReference type="ARBA" id="ARBA00008817"/>
    </source>
</evidence>
<keyword evidence="5" id="KW-0653">Protein transport</keyword>
<evidence type="ECO:0000313" key="10">
    <source>
        <dbReference type="Proteomes" id="UP001327560"/>
    </source>
</evidence>
<evidence type="ECO:0000256" key="5">
    <source>
        <dbReference type="ARBA" id="ARBA00022927"/>
    </source>
</evidence>
<comment type="subcellular location">
    <subcellularLocation>
        <location evidence="1">Mitochondrion inner membrane</location>
        <topology evidence="1">Peripheral membrane protein</topology>
    </subcellularLocation>
</comment>
<keyword evidence="3" id="KW-0813">Transport</keyword>
<name>A0AAQ3QMW2_9LILI</name>
<proteinExistence type="inferred from homology"/>
<dbReference type="Pfam" id="PF03656">
    <property type="entry name" value="Pam16"/>
    <property type="match status" value="1"/>
</dbReference>
<dbReference type="Gene3D" id="1.10.287.110">
    <property type="entry name" value="DnaJ domain"/>
    <property type="match status" value="1"/>
</dbReference>
<comment type="similarity">
    <text evidence="2">Belongs to the TIM16/PAM16 family.</text>
</comment>
<dbReference type="PANTHER" id="PTHR12388">
    <property type="entry name" value="MITOCHONDRIA ASSOCIATED GRANULOCYTE MACROPHAGE CSF SIGNALING MOLECULE"/>
    <property type="match status" value="1"/>
</dbReference>
<dbReference type="FunFam" id="1.10.287.110:FF:000006">
    <property type="entry name" value="Import inner membrane translocase subunit TIM16"/>
    <property type="match status" value="1"/>
</dbReference>
<protein>
    <submittedName>
        <fullName evidence="9">Mitochondrial import inner membrane translocase subunit tim16-like</fullName>
    </submittedName>
</protein>
<evidence type="ECO:0000256" key="6">
    <source>
        <dbReference type="ARBA" id="ARBA00023010"/>
    </source>
</evidence>
<dbReference type="InterPro" id="IPR005341">
    <property type="entry name" value="Tim16"/>
</dbReference>
<evidence type="ECO:0000256" key="4">
    <source>
        <dbReference type="ARBA" id="ARBA00022792"/>
    </source>
</evidence>
<keyword evidence="6" id="KW-0811">Translocation</keyword>
<evidence type="ECO:0000256" key="7">
    <source>
        <dbReference type="ARBA" id="ARBA00023128"/>
    </source>
</evidence>
<accession>A0AAQ3QMW2</accession>
<evidence type="ECO:0000313" key="9">
    <source>
        <dbReference type="EMBL" id="WOL15061.1"/>
    </source>
</evidence>
<sequence length="178" mass="19712">MRNTQPKLPIMDSTISLSLKTSTATLAASLPRSFHRRRSTLPVVAPCFGSSYPRRRSAASFTYALYSAGASRIIAQLLVAGSAIVGRAFVQAYRKALENANKTGVANETLQNIRRASKGMTEQEARKILGISEKSSWEDVMERYDVLFEKNGKSGSFYLQSKVHRAKECLEAVYQAKQ</sequence>